<dbReference type="Proteomes" id="UP000823786">
    <property type="component" value="Unassembled WGS sequence"/>
</dbReference>
<evidence type="ECO:0000256" key="1">
    <source>
        <dbReference type="SAM" id="MobiDB-lite"/>
    </source>
</evidence>
<evidence type="ECO:0008006" key="4">
    <source>
        <dbReference type="Google" id="ProtNLM"/>
    </source>
</evidence>
<gene>
    <name evidence="2" type="ORF">J2Z75_004079</name>
</gene>
<keyword evidence="3" id="KW-1185">Reference proteome</keyword>
<feature type="compositionally biased region" description="Basic and acidic residues" evidence="1">
    <location>
        <begin position="1"/>
        <end position="12"/>
    </location>
</feature>
<sequence>MTENSTKTRDQAESAFSRTQTQFMARNRTISEIDAVAAEREAKTLRLRELRLEKEAATPVKVAVPRKSAKR</sequence>
<name>A0ABS4ERH8_9HYPH</name>
<protein>
    <recommendedName>
        <fullName evidence="4">Transcriptional regulator</fullName>
    </recommendedName>
</protein>
<dbReference type="RefSeq" id="WP_209854547.1">
    <property type="nucleotide sequence ID" value="NZ_JAGGJV010000007.1"/>
</dbReference>
<organism evidence="2 3">
    <name type="scientific">Rhizobium herbae</name>
    <dbReference type="NCBI Taxonomy" id="508661"/>
    <lineage>
        <taxon>Bacteria</taxon>
        <taxon>Pseudomonadati</taxon>
        <taxon>Pseudomonadota</taxon>
        <taxon>Alphaproteobacteria</taxon>
        <taxon>Hyphomicrobiales</taxon>
        <taxon>Rhizobiaceae</taxon>
        <taxon>Rhizobium/Agrobacterium group</taxon>
        <taxon>Rhizobium</taxon>
    </lineage>
</organism>
<evidence type="ECO:0000313" key="3">
    <source>
        <dbReference type="Proteomes" id="UP000823786"/>
    </source>
</evidence>
<accession>A0ABS4ERH8</accession>
<evidence type="ECO:0000313" key="2">
    <source>
        <dbReference type="EMBL" id="MBP1860558.1"/>
    </source>
</evidence>
<comment type="caution">
    <text evidence="2">The sequence shown here is derived from an EMBL/GenBank/DDBJ whole genome shotgun (WGS) entry which is preliminary data.</text>
</comment>
<feature type="region of interest" description="Disordered" evidence="1">
    <location>
        <begin position="1"/>
        <end position="20"/>
    </location>
</feature>
<dbReference type="EMBL" id="JAGGJV010000007">
    <property type="protein sequence ID" value="MBP1860558.1"/>
    <property type="molecule type" value="Genomic_DNA"/>
</dbReference>
<reference evidence="2 3" key="1">
    <citation type="submission" date="2021-03" db="EMBL/GenBank/DDBJ databases">
        <title>Genomic Encyclopedia of Type Strains, Phase IV (KMG-IV): sequencing the most valuable type-strain genomes for metagenomic binning, comparative biology and taxonomic classification.</title>
        <authorList>
            <person name="Goeker M."/>
        </authorList>
    </citation>
    <scope>NUCLEOTIDE SEQUENCE [LARGE SCALE GENOMIC DNA]</scope>
    <source>
        <strain evidence="2 3">DSM 26427</strain>
    </source>
</reference>
<proteinExistence type="predicted"/>